<proteinExistence type="predicted"/>
<evidence type="ECO:0000256" key="1">
    <source>
        <dbReference type="SAM" id="MobiDB-lite"/>
    </source>
</evidence>
<reference evidence="3" key="1">
    <citation type="journal article" date="2016" name="Nat. Commun.">
        <title>The Gonium pectorale genome demonstrates co-option of cell cycle regulation during the evolution of multicellularity.</title>
        <authorList>
            <person name="Hanschen E.R."/>
            <person name="Marriage T.N."/>
            <person name="Ferris P.J."/>
            <person name="Hamaji T."/>
            <person name="Toyoda A."/>
            <person name="Fujiyama A."/>
            <person name="Neme R."/>
            <person name="Noguchi H."/>
            <person name="Minakuchi Y."/>
            <person name="Suzuki M."/>
            <person name="Kawai-Toyooka H."/>
            <person name="Smith D.R."/>
            <person name="Sparks H."/>
            <person name="Anderson J."/>
            <person name="Bakaric R."/>
            <person name="Luria V."/>
            <person name="Karger A."/>
            <person name="Kirschner M.W."/>
            <person name="Durand P.M."/>
            <person name="Michod R.E."/>
            <person name="Nozaki H."/>
            <person name="Olson B.J."/>
        </authorList>
    </citation>
    <scope>NUCLEOTIDE SEQUENCE [LARGE SCALE GENOMIC DNA]</scope>
    <source>
        <strain evidence="3">NIES-2863</strain>
    </source>
</reference>
<evidence type="ECO:0000313" key="2">
    <source>
        <dbReference type="EMBL" id="KXZ46169.1"/>
    </source>
</evidence>
<sequence>MEHGAPSMERLQPLQGTQAALERLQLEVEANEEAKRKDLAAAQEKEEATRKDLAAAQEKEEAKRKHLAAAQEKEEDTQKRKEKKASLMTQGRQEEPEPDTEG</sequence>
<dbReference type="Proteomes" id="UP000075714">
    <property type="component" value="Unassembled WGS sequence"/>
</dbReference>
<feature type="compositionally biased region" description="Basic and acidic residues" evidence="1">
    <location>
        <begin position="35"/>
        <end position="63"/>
    </location>
</feature>
<keyword evidence="3" id="KW-1185">Reference proteome</keyword>
<gene>
    <name evidence="2" type="ORF">GPECTOR_46g238</name>
</gene>
<comment type="caution">
    <text evidence="2">The sequence shown here is derived from an EMBL/GenBank/DDBJ whole genome shotgun (WGS) entry which is preliminary data.</text>
</comment>
<dbReference type="AlphaFoldDB" id="A0A150G8I6"/>
<dbReference type="EMBL" id="LSYV01000047">
    <property type="protein sequence ID" value="KXZ46169.1"/>
    <property type="molecule type" value="Genomic_DNA"/>
</dbReference>
<evidence type="ECO:0000313" key="3">
    <source>
        <dbReference type="Proteomes" id="UP000075714"/>
    </source>
</evidence>
<organism evidence="2 3">
    <name type="scientific">Gonium pectorale</name>
    <name type="common">Green alga</name>
    <dbReference type="NCBI Taxonomy" id="33097"/>
    <lineage>
        <taxon>Eukaryota</taxon>
        <taxon>Viridiplantae</taxon>
        <taxon>Chlorophyta</taxon>
        <taxon>core chlorophytes</taxon>
        <taxon>Chlorophyceae</taxon>
        <taxon>CS clade</taxon>
        <taxon>Chlamydomonadales</taxon>
        <taxon>Volvocaceae</taxon>
        <taxon>Gonium</taxon>
    </lineage>
</organism>
<feature type="region of interest" description="Disordered" evidence="1">
    <location>
        <begin position="35"/>
        <end position="102"/>
    </location>
</feature>
<accession>A0A150G8I6</accession>
<protein>
    <submittedName>
        <fullName evidence="2">Uncharacterized protein</fullName>
    </submittedName>
</protein>
<name>A0A150G8I6_GONPE</name>